<evidence type="ECO:0000256" key="3">
    <source>
        <dbReference type="ARBA" id="ARBA00022630"/>
    </source>
</evidence>
<feature type="domain" description="FAD-binding PCMH-type" evidence="6">
    <location>
        <begin position="50"/>
        <end position="229"/>
    </location>
</feature>
<dbReference type="EMBL" id="JAIOIU010000081">
    <property type="protein sequence ID" value="MBZ0159822.1"/>
    <property type="molecule type" value="Genomic_DNA"/>
</dbReference>
<protein>
    <submittedName>
        <fullName evidence="7">FAD-binding protein</fullName>
    </submittedName>
</protein>
<proteinExistence type="inferred from homology"/>
<evidence type="ECO:0000256" key="2">
    <source>
        <dbReference type="ARBA" id="ARBA00008000"/>
    </source>
</evidence>
<dbReference type="InterPro" id="IPR036318">
    <property type="entry name" value="FAD-bd_PCMH-like_sf"/>
</dbReference>
<dbReference type="InterPro" id="IPR016166">
    <property type="entry name" value="FAD-bd_PCMH"/>
</dbReference>
<keyword evidence="4" id="KW-0274">FAD</keyword>
<keyword evidence="5" id="KW-0560">Oxidoreductase</keyword>
<dbReference type="GO" id="GO:0071949">
    <property type="term" value="F:FAD binding"/>
    <property type="evidence" value="ECO:0007669"/>
    <property type="project" value="InterPro"/>
</dbReference>
<dbReference type="FunFam" id="3.30.70.2740:FF:000001">
    <property type="entry name" value="D-lactate dehydrogenase mitochondrial"/>
    <property type="match status" value="1"/>
</dbReference>
<dbReference type="GO" id="GO:0016491">
    <property type="term" value="F:oxidoreductase activity"/>
    <property type="evidence" value="ECO:0007669"/>
    <property type="project" value="UniProtKB-KW"/>
</dbReference>
<dbReference type="InterPro" id="IPR016164">
    <property type="entry name" value="FAD-linked_Oxase-like_C"/>
</dbReference>
<dbReference type="AlphaFoldDB" id="A0AAJ1EKF9"/>
<dbReference type="SUPFAM" id="SSF56176">
    <property type="entry name" value="FAD-binding/transporter-associated domain-like"/>
    <property type="match status" value="1"/>
</dbReference>
<dbReference type="Pfam" id="PF02913">
    <property type="entry name" value="FAD-oxidase_C"/>
    <property type="match status" value="1"/>
</dbReference>
<dbReference type="Pfam" id="PF01565">
    <property type="entry name" value="FAD_binding_4"/>
    <property type="match status" value="1"/>
</dbReference>
<reference evidence="7 8" key="1">
    <citation type="journal article" date="2021" name="bioRxiv">
        <title>Unraveling nitrogen, sulfur and carbon metabolic pathways and microbial community transcriptional responses to substrate deprivation and toxicity stresses in a bioreactor mimicking anoxic brackish coastal sediment conditions.</title>
        <authorList>
            <person name="Martins P.D."/>
            <person name="Echeveste M.J."/>
            <person name="Arshad A."/>
            <person name="Kurth J."/>
            <person name="Ouboter H."/>
            <person name="Jetten M.S.M."/>
            <person name="Welte C.U."/>
        </authorList>
    </citation>
    <scope>NUCLEOTIDE SEQUENCE [LARGE SCALE GENOMIC DNA]</scope>
    <source>
        <strain evidence="7">MAG_38</strain>
    </source>
</reference>
<organism evidence="7 8">
    <name type="scientific">Candidatus Methylomirabilis tolerans</name>
    <dbReference type="NCBI Taxonomy" id="3123416"/>
    <lineage>
        <taxon>Bacteria</taxon>
        <taxon>Candidatus Methylomirabilota</taxon>
        <taxon>Candidatus Methylomirabilia</taxon>
        <taxon>Candidatus Methylomirabilales</taxon>
        <taxon>Candidatus Methylomirabilaceae</taxon>
        <taxon>Candidatus Methylomirabilis</taxon>
    </lineage>
</organism>
<evidence type="ECO:0000313" key="8">
    <source>
        <dbReference type="Proteomes" id="UP001197609"/>
    </source>
</evidence>
<sequence length="485" mass="52263">MASRYPAFADRSFMMLNPSFTQKIRGIVSGGKVFSEPGELSCYSYDATRMSFLPDLVVEPVSAGQVADVVRAARQERIPVVPRGAATCATGGPLPVSGGIVLSLTLMNRILEINPDSRSAVVEPGVVNGDLQAAVEPYALYFPPDPSSFRVSTIGGNIAECAGGPRCLKYGVTKDFVQGLEVVFPDGCMVDTGPHGFLRWPESALIGLMVGSEGTLGIVTKAYLKLLPMPTTTRSVVATMPTIGQVGEVVYEIFSAGLVPAKLEFMDGVAMRLVDDVYKMDLDREAAALLLIETDGDPQGVEEESAQIEAICRKVGASRVQIARSVHETGLLWRARSMLGPSVSRSADIKVNEDIVVPRGRLAEALQLIEELGQRHHLRVVSYGHAGDGNLHTSFLLDNDAEQKRQAEAAISELFRLVLRLGGSVSGEHGIGLTKVKYLAWETGESGVTAMRKVRDALNPGMSMNPYKIFMEPGADAIQRDQRLM</sequence>
<dbReference type="Gene3D" id="3.30.465.10">
    <property type="match status" value="1"/>
</dbReference>
<keyword evidence="3" id="KW-0285">Flavoprotein</keyword>
<dbReference type="Proteomes" id="UP001197609">
    <property type="component" value="Unassembled WGS sequence"/>
</dbReference>
<dbReference type="PROSITE" id="PS51387">
    <property type="entry name" value="FAD_PCMH"/>
    <property type="match status" value="1"/>
</dbReference>
<dbReference type="SUPFAM" id="SSF55103">
    <property type="entry name" value="FAD-linked oxidases, C-terminal domain"/>
    <property type="match status" value="1"/>
</dbReference>
<accession>A0AAJ1EKF9</accession>
<dbReference type="InterPro" id="IPR016169">
    <property type="entry name" value="FAD-bd_PCMH_sub2"/>
</dbReference>
<dbReference type="InterPro" id="IPR016171">
    <property type="entry name" value="Vanillyl_alc_oxidase_C-sub2"/>
</dbReference>
<evidence type="ECO:0000259" key="6">
    <source>
        <dbReference type="PROSITE" id="PS51387"/>
    </source>
</evidence>
<gene>
    <name evidence="7" type="ORF">K8G79_06790</name>
</gene>
<comment type="similarity">
    <text evidence="2">Belongs to the FAD-binding oxidoreductase/transferase type 4 family.</text>
</comment>
<dbReference type="PANTHER" id="PTHR42934:SF1">
    <property type="entry name" value="GLYCOLATE OXIDASE SUBUNIT GLCD"/>
    <property type="match status" value="1"/>
</dbReference>
<evidence type="ECO:0000313" key="7">
    <source>
        <dbReference type="EMBL" id="MBZ0159822.1"/>
    </source>
</evidence>
<dbReference type="InterPro" id="IPR004113">
    <property type="entry name" value="FAD-bd_oxidored_4_C"/>
</dbReference>
<comment type="caution">
    <text evidence="7">The sequence shown here is derived from an EMBL/GenBank/DDBJ whole genome shotgun (WGS) entry which is preliminary data.</text>
</comment>
<evidence type="ECO:0000256" key="5">
    <source>
        <dbReference type="ARBA" id="ARBA00023002"/>
    </source>
</evidence>
<evidence type="ECO:0000256" key="1">
    <source>
        <dbReference type="ARBA" id="ARBA00001974"/>
    </source>
</evidence>
<dbReference type="InterPro" id="IPR006094">
    <property type="entry name" value="Oxid_FAD_bind_N"/>
</dbReference>
<dbReference type="PANTHER" id="PTHR42934">
    <property type="entry name" value="GLYCOLATE OXIDASE SUBUNIT GLCD"/>
    <property type="match status" value="1"/>
</dbReference>
<evidence type="ECO:0000256" key="4">
    <source>
        <dbReference type="ARBA" id="ARBA00022827"/>
    </source>
</evidence>
<dbReference type="InterPro" id="IPR051914">
    <property type="entry name" value="FAD-linked_OxidoTrans_Type4"/>
</dbReference>
<name>A0AAJ1EKF9_9BACT</name>
<dbReference type="Gene3D" id="3.30.70.2740">
    <property type="match status" value="1"/>
</dbReference>
<dbReference type="Gene3D" id="1.10.45.10">
    <property type="entry name" value="Vanillyl-alcohol Oxidase, Chain A, domain 4"/>
    <property type="match status" value="1"/>
</dbReference>
<comment type="cofactor">
    <cofactor evidence="1">
        <name>FAD</name>
        <dbReference type="ChEBI" id="CHEBI:57692"/>
    </cofactor>
</comment>